<dbReference type="Gene3D" id="3.20.20.80">
    <property type="entry name" value="Glycosidases"/>
    <property type="match status" value="2"/>
</dbReference>
<dbReference type="SUPFAM" id="SSF57625">
    <property type="entry name" value="Invertebrate chitin-binding proteins"/>
    <property type="match status" value="1"/>
</dbReference>
<dbReference type="GO" id="GO:0008843">
    <property type="term" value="F:endochitinase activity"/>
    <property type="evidence" value="ECO:0007669"/>
    <property type="project" value="UniProtKB-EC"/>
</dbReference>
<dbReference type="SUPFAM" id="SSF51445">
    <property type="entry name" value="(Trans)glycosidases"/>
    <property type="match status" value="1"/>
</dbReference>
<dbReference type="SMART" id="SM00636">
    <property type="entry name" value="Glyco_18"/>
    <property type="match status" value="1"/>
</dbReference>
<dbReference type="GeneTree" id="ENSGT00940000165936"/>
<reference evidence="12 13" key="1">
    <citation type="journal article" date="2015" name="Annu Rev Anim Biosci">
        <title>The Genome 10K Project: a way forward.</title>
        <authorList>
            <person name="Koepfli K.P."/>
            <person name="Paten B."/>
            <person name="O'Brien S.J."/>
            <person name="Koepfli K.P."/>
            <person name="Paten B."/>
            <person name="Antunes A."/>
            <person name="Belov K."/>
            <person name="Bustamante C."/>
            <person name="Castoe T.A."/>
            <person name="Clawson H."/>
            <person name="Crawford A.J."/>
            <person name="Diekhans M."/>
            <person name="Distel D."/>
            <person name="Durbin R."/>
            <person name="Earl D."/>
            <person name="Fujita M.K."/>
            <person name="Gamble T."/>
            <person name="Georges A."/>
            <person name="Gemmell N."/>
            <person name="Gilbert M.T."/>
            <person name="Graves J.M."/>
            <person name="Green R.E."/>
            <person name="Hickey G."/>
            <person name="Jarvis E.D."/>
            <person name="Johnson W."/>
            <person name="Komissarov A."/>
            <person name="Korf I."/>
            <person name="Kuhn R."/>
            <person name="Larkin D.M."/>
            <person name="Lewin H."/>
            <person name="Lopez J.V."/>
            <person name="Ma J."/>
            <person name="Marques-Bonet T."/>
            <person name="Miller W."/>
            <person name="Murphy R."/>
            <person name="Pevzner P."/>
            <person name="Shapiro B."/>
            <person name="Steiner C."/>
            <person name="Tamazian G."/>
            <person name="Venkatesh B."/>
            <person name="Wang J."/>
            <person name="Wayne R."/>
            <person name="Wiley E."/>
            <person name="Yang H."/>
            <person name="Zhang G."/>
            <person name="Haussler D."/>
            <person name="Ryder O."/>
            <person name="O'Brien S.J."/>
        </authorList>
    </citation>
    <scope>NUCLEOTIDE SEQUENCE</scope>
</reference>
<feature type="domain" description="Chitin-binding type-2" evidence="10">
    <location>
        <begin position="381"/>
        <end position="430"/>
    </location>
</feature>
<sequence>MGGAQQLIVNQNFVLLHQLEPVLPGIASYMPENVDPCLCTHIIHAFAGMATNQIKTTEWNDEVLYQYRTENPAVCCGWNFGTQGFSKMVATVENHQTFIQSAIQFLRKYNFDGLDVDCEYPGNRGSPADTQQLFTVLLKEMHEAFEQEATQSNKARLLISAAVSAGKRTIETAHQIPEMSKCMDLINVTTYDLRGSWEGFTGENSPLFAGPNDQGDYRFFIVDYALNYWKNQGAPAKELTVGFGAYARTSTLTNPANHGLDAPPLALGLPVVTVLLYRPQVCSFLQGATEVWNAPLEVPYSFTLKAEWLLKNSFGGAMVWAIDLDDFSGTFCGEGKYPLMNALKSALGVSTPNCKVPTSTLGTTLAPIVTVASGGGSAGDSGFCARKSSGLYPSPPSKRVFYNCVDGYTYEEAFQAGLVFDTSCSCCNWA</sequence>
<evidence type="ECO:0000259" key="10">
    <source>
        <dbReference type="PROSITE" id="PS50940"/>
    </source>
</evidence>
<protein>
    <recommendedName>
        <fullName evidence="3">chitinase</fullName>
        <ecNumber evidence="3">3.2.1.14</ecNumber>
    </recommendedName>
</protein>
<keyword evidence="13" id="KW-1185">Reference proteome</keyword>
<dbReference type="InterPro" id="IPR001579">
    <property type="entry name" value="Glyco_hydro_18_chit_AS"/>
</dbReference>
<dbReference type="AlphaFoldDB" id="A0A671EXT9"/>
<reference evidence="12 13" key="2">
    <citation type="journal article" date="2018" name="Annu Rev Anim Biosci">
        <title>Bat Biology, Genomes, and the Bat1K Project: To Generate Chromosome-Level Genomes for All Living Bat Species.</title>
        <authorList>
            <person name="Teeling E.C."/>
            <person name="Vernes S.C."/>
            <person name="Davalos L.M."/>
            <person name="Ray D.A."/>
            <person name="Gilbert M.T.P."/>
            <person name="Myers E."/>
        </authorList>
    </citation>
    <scope>NUCLEOTIDE SEQUENCE</scope>
</reference>
<dbReference type="Pfam" id="PF00704">
    <property type="entry name" value="Glyco_hydro_18"/>
    <property type="match status" value="1"/>
</dbReference>
<evidence type="ECO:0000313" key="13">
    <source>
        <dbReference type="Proteomes" id="UP000472240"/>
    </source>
</evidence>
<evidence type="ECO:0000256" key="7">
    <source>
        <dbReference type="ARBA" id="ARBA00023157"/>
    </source>
</evidence>
<dbReference type="InterPro" id="IPR036508">
    <property type="entry name" value="Chitin-bd_dom_sf"/>
</dbReference>
<keyword evidence="9" id="KW-0624">Polysaccharide degradation</keyword>
<dbReference type="EC" id="3.2.1.14" evidence="3"/>
<evidence type="ECO:0000256" key="6">
    <source>
        <dbReference type="ARBA" id="ARBA00023024"/>
    </source>
</evidence>
<dbReference type="PANTHER" id="PTHR11177:SF405">
    <property type="entry name" value="CHITINASE"/>
    <property type="match status" value="1"/>
</dbReference>
<dbReference type="Proteomes" id="UP000472240">
    <property type="component" value="Chromosome 22"/>
</dbReference>
<name>A0A671EXT9_RHIFE</name>
<comment type="catalytic activity">
    <reaction evidence="1">
        <text>Random endo-hydrolysis of N-acetyl-beta-D-glucosaminide (1-&gt;4)-beta-linkages in chitin and chitodextrins.</text>
        <dbReference type="EC" id="3.2.1.14"/>
    </reaction>
</comment>
<dbReference type="GO" id="GO:0005576">
    <property type="term" value="C:extracellular region"/>
    <property type="evidence" value="ECO:0007669"/>
    <property type="project" value="InterPro"/>
</dbReference>
<dbReference type="PROSITE" id="PS01095">
    <property type="entry name" value="GH18_1"/>
    <property type="match status" value="1"/>
</dbReference>
<reference evidence="12" key="4">
    <citation type="submission" date="2025-08" db="UniProtKB">
        <authorList>
            <consortium name="Ensembl"/>
        </authorList>
    </citation>
    <scope>IDENTIFICATION</scope>
</reference>
<dbReference type="PROSITE" id="PS50940">
    <property type="entry name" value="CHIT_BIND_II"/>
    <property type="match status" value="1"/>
</dbReference>
<evidence type="ECO:0000313" key="12">
    <source>
        <dbReference type="Ensembl" id="ENSRFEP00010016398.1"/>
    </source>
</evidence>
<dbReference type="Pfam" id="PF01607">
    <property type="entry name" value="CBM_14"/>
    <property type="match status" value="1"/>
</dbReference>
<dbReference type="GO" id="GO:0006032">
    <property type="term" value="P:chitin catabolic process"/>
    <property type="evidence" value="ECO:0007669"/>
    <property type="project" value="UniProtKB-KW"/>
</dbReference>
<reference evidence="12" key="5">
    <citation type="submission" date="2025-09" db="UniProtKB">
        <authorList>
            <consortium name="Ensembl"/>
        </authorList>
    </citation>
    <scope>IDENTIFICATION</scope>
</reference>
<evidence type="ECO:0000256" key="1">
    <source>
        <dbReference type="ARBA" id="ARBA00000822"/>
    </source>
</evidence>
<dbReference type="Ensembl" id="ENSRFET00010017904.1">
    <property type="protein sequence ID" value="ENSRFEP00010016398.1"/>
    <property type="gene ID" value="ENSRFEG00010011002.1"/>
</dbReference>
<keyword evidence="4" id="KW-0147">Chitin-binding</keyword>
<dbReference type="InterPro" id="IPR011583">
    <property type="entry name" value="Chitinase_II/V-like_cat"/>
</dbReference>
<dbReference type="GO" id="GO:0000272">
    <property type="term" value="P:polysaccharide catabolic process"/>
    <property type="evidence" value="ECO:0007669"/>
    <property type="project" value="UniProtKB-KW"/>
</dbReference>
<evidence type="ECO:0000259" key="11">
    <source>
        <dbReference type="PROSITE" id="PS51910"/>
    </source>
</evidence>
<keyword evidence="7" id="KW-1015">Disulfide bond</keyword>
<evidence type="ECO:0000256" key="8">
    <source>
        <dbReference type="ARBA" id="ARBA00023295"/>
    </source>
</evidence>
<keyword evidence="5" id="KW-0378">Hydrolase</keyword>
<evidence type="ECO:0000256" key="9">
    <source>
        <dbReference type="ARBA" id="ARBA00023326"/>
    </source>
</evidence>
<feature type="domain" description="GH18" evidence="11">
    <location>
        <begin position="10"/>
        <end position="350"/>
    </location>
</feature>
<evidence type="ECO:0000256" key="2">
    <source>
        <dbReference type="ARBA" id="ARBA00009121"/>
    </source>
</evidence>
<keyword evidence="9" id="KW-0119">Carbohydrate metabolism</keyword>
<dbReference type="InterPro" id="IPR050314">
    <property type="entry name" value="Glycosyl_Hydrlase_18"/>
</dbReference>
<dbReference type="PROSITE" id="PS51910">
    <property type="entry name" value="GH18_2"/>
    <property type="match status" value="1"/>
</dbReference>
<keyword evidence="6" id="KW-0146">Chitin degradation</keyword>
<evidence type="ECO:0000256" key="5">
    <source>
        <dbReference type="ARBA" id="ARBA00022801"/>
    </source>
</evidence>
<dbReference type="InParanoid" id="A0A671EXT9"/>
<dbReference type="GO" id="GO:0008061">
    <property type="term" value="F:chitin binding"/>
    <property type="evidence" value="ECO:0007669"/>
    <property type="project" value="UniProtKB-KW"/>
</dbReference>
<evidence type="ECO:0000256" key="4">
    <source>
        <dbReference type="ARBA" id="ARBA00022669"/>
    </source>
</evidence>
<dbReference type="InterPro" id="IPR001223">
    <property type="entry name" value="Glyco_hydro18_cat"/>
</dbReference>
<accession>A0A671EXT9</accession>
<organism evidence="12 13">
    <name type="scientific">Rhinolophus ferrumequinum</name>
    <name type="common">Greater horseshoe bat</name>
    <dbReference type="NCBI Taxonomy" id="59479"/>
    <lineage>
        <taxon>Eukaryota</taxon>
        <taxon>Metazoa</taxon>
        <taxon>Chordata</taxon>
        <taxon>Craniata</taxon>
        <taxon>Vertebrata</taxon>
        <taxon>Euteleostomi</taxon>
        <taxon>Mammalia</taxon>
        <taxon>Eutheria</taxon>
        <taxon>Laurasiatheria</taxon>
        <taxon>Chiroptera</taxon>
        <taxon>Yinpterochiroptera</taxon>
        <taxon>Rhinolophoidea</taxon>
        <taxon>Rhinolophidae</taxon>
        <taxon>Rhinolophinae</taxon>
        <taxon>Rhinolophus</taxon>
    </lineage>
</organism>
<dbReference type="InterPro" id="IPR002557">
    <property type="entry name" value="Chitin-bd_dom"/>
</dbReference>
<proteinExistence type="inferred from homology"/>
<reference evidence="13" key="3">
    <citation type="submission" date="2018-12" db="EMBL/GenBank/DDBJ databases">
        <title>G10K-VGP greater horseshoe bat female genome, primary haplotype.</title>
        <authorList>
            <person name="Teeling E."/>
            <person name="Myers G."/>
            <person name="Vernes S."/>
            <person name="Pippel M."/>
            <person name="Winkler S."/>
            <person name="Fedrigo O."/>
            <person name="Rhie A."/>
            <person name="Koren S."/>
            <person name="Phillippy A."/>
            <person name="Lewin H."/>
            <person name="Damas J."/>
            <person name="Howe K."/>
            <person name="Mountcastle J."/>
            <person name="Jarvis E.D."/>
        </authorList>
    </citation>
    <scope>NUCLEOTIDE SEQUENCE [LARGE SCALE GENOMIC DNA]</scope>
</reference>
<dbReference type="OMA" id="CTITIWH"/>
<comment type="similarity">
    <text evidence="2">Belongs to the glycosyl hydrolase 18 family. Chitinase class II subfamily.</text>
</comment>
<keyword evidence="8" id="KW-0326">Glycosidase</keyword>
<dbReference type="PANTHER" id="PTHR11177">
    <property type="entry name" value="CHITINASE"/>
    <property type="match status" value="1"/>
</dbReference>
<evidence type="ECO:0000256" key="3">
    <source>
        <dbReference type="ARBA" id="ARBA00012729"/>
    </source>
</evidence>
<dbReference type="InterPro" id="IPR017853">
    <property type="entry name" value="GH"/>
</dbReference>